<name>A0ABU1F984_9RHOB</name>
<dbReference type="EMBL" id="JAVKPH010000013">
    <property type="protein sequence ID" value="MDR5653407.1"/>
    <property type="molecule type" value="Genomic_DNA"/>
</dbReference>
<evidence type="ECO:0000313" key="1">
    <source>
        <dbReference type="EMBL" id="MDR5653407.1"/>
    </source>
</evidence>
<keyword evidence="2" id="KW-1185">Reference proteome</keyword>
<proteinExistence type="predicted"/>
<dbReference type="InterPro" id="IPR009569">
    <property type="entry name" value="AA_synth_put"/>
</dbReference>
<organism evidence="1 2">
    <name type="scientific">Ruixingdingia sedimenti</name>
    <dbReference type="NCBI Taxonomy" id="3073604"/>
    <lineage>
        <taxon>Bacteria</taxon>
        <taxon>Pseudomonadati</taxon>
        <taxon>Pseudomonadota</taxon>
        <taxon>Alphaproteobacteria</taxon>
        <taxon>Rhodobacterales</taxon>
        <taxon>Paracoccaceae</taxon>
        <taxon>Ruixingdingia</taxon>
    </lineage>
</organism>
<protein>
    <submittedName>
        <fullName evidence="1">Amino acid synthesis family protein</fullName>
    </submittedName>
</protein>
<reference evidence="1 2" key="1">
    <citation type="submission" date="2023-09" db="EMBL/GenBank/DDBJ databases">
        <title>Xinfangfangia sedmenti sp. nov., isolated the sedment.</title>
        <authorList>
            <person name="Xu L."/>
        </authorList>
    </citation>
    <scope>NUCLEOTIDE SEQUENCE [LARGE SCALE GENOMIC DNA]</scope>
    <source>
        <strain evidence="1 2">LG-4</strain>
    </source>
</reference>
<dbReference type="SUPFAM" id="SSF160519">
    <property type="entry name" value="BB2672-like"/>
    <property type="match status" value="1"/>
</dbReference>
<dbReference type="RefSeq" id="WP_310457645.1">
    <property type="nucleotide sequence ID" value="NZ_JAVKPH010000013.1"/>
</dbReference>
<accession>A0ABU1F984</accession>
<dbReference type="Proteomes" id="UP001247754">
    <property type="component" value="Unassembled WGS sequence"/>
</dbReference>
<evidence type="ECO:0000313" key="2">
    <source>
        <dbReference type="Proteomes" id="UP001247754"/>
    </source>
</evidence>
<sequence>MEIRIRRVLTQIEDTYEEGVTRVETPQRKAAIIFVIENPMAGTKGADLTAMIEASRDMGRIFGEKIREVMGDREVQGYGKGGLVGLNGEAEHANAMLTTVFANPIREALGCGEAWISSFQKLAVPGEKIDIPMNHVDDVYVRSHYDGMTVSVPRSPQADELVLIFCVSTGKRLNARVGGLTHEDVTARRQAARA</sequence>
<comment type="caution">
    <text evidence="1">The sequence shown here is derived from an EMBL/GenBank/DDBJ whole genome shotgun (WGS) entry which is preliminary data.</text>
</comment>
<dbReference type="Gene3D" id="3.30.1330.110">
    <property type="entry name" value="BB2672"/>
    <property type="match status" value="1"/>
</dbReference>
<dbReference type="InterPro" id="IPR035936">
    <property type="entry name" value="BB2672"/>
</dbReference>
<dbReference type="Pfam" id="PF06684">
    <property type="entry name" value="AA_synth"/>
    <property type="match status" value="1"/>
</dbReference>
<gene>
    <name evidence="1" type="ORF">RGD00_12385</name>
</gene>